<dbReference type="Pfam" id="PF00171">
    <property type="entry name" value="Aldedh"/>
    <property type="match status" value="1"/>
</dbReference>
<gene>
    <name evidence="2" type="ORF">ACFQE1_14130</name>
</gene>
<dbReference type="InterPro" id="IPR015590">
    <property type="entry name" value="Aldehyde_DH_dom"/>
</dbReference>
<feature type="domain" description="Aldehyde dehydrogenase" evidence="1">
    <location>
        <begin position="1"/>
        <end position="203"/>
    </location>
</feature>
<comment type="caution">
    <text evidence="2">The sequence shown here is derived from an EMBL/GenBank/DDBJ whole genome shotgun (WGS) entry which is preliminary data.</text>
</comment>
<dbReference type="EMBL" id="JBHSWU010000548">
    <property type="protein sequence ID" value="MFC6725486.1"/>
    <property type="molecule type" value="Genomic_DNA"/>
</dbReference>
<dbReference type="AlphaFoldDB" id="A0ABD5S1X7"/>
<dbReference type="InterPro" id="IPR016163">
    <property type="entry name" value="Ald_DH_C"/>
</dbReference>
<dbReference type="PANTHER" id="PTHR11699">
    <property type="entry name" value="ALDEHYDE DEHYDROGENASE-RELATED"/>
    <property type="match status" value="1"/>
</dbReference>
<evidence type="ECO:0000313" key="2">
    <source>
        <dbReference type="EMBL" id="MFC6725486.1"/>
    </source>
</evidence>
<accession>A0ABD5S1X7</accession>
<protein>
    <submittedName>
        <fullName evidence="2">Aldehyde dehydrogenase family protein</fullName>
    </submittedName>
</protein>
<reference evidence="2 3" key="1">
    <citation type="journal article" date="2019" name="Int. J. Syst. Evol. Microbiol.">
        <title>The Global Catalogue of Microorganisms (GCM) 10K type strain sequencing project: providing services to taxonomists for standard genome sequencing and annotation.</title>
        <authorList>
            <consortium name="The Broad Institute Genomics Platform"/>
            <consortium name="The Broad Institute Genome Sequencing Center for Infectious Disease"/>
            <person name="Wu L."/>
            <person name="Ma J."/>
        </authorList>
    </citation>
    <scope>NUCLEOTIDE SEQUENCE [LARGE SCALE GENOMIC DNA]</scope>
    <source>
        <strain evidence="2 3">NBRC 111368</strain>
    </source>
</reference>
<dbReference type="Gene3D" id="3.40.309.10">
    <property type="entry name" value="Aldehyde Dehydrogenase, Chain A, domain 2"/>
    <property type="match status" value="1"/>
</dbReference>
<evidence type="ECO:0000259" key="1">
    <source>
        <dbReference type="Pfam" id="PF00171"/>
    </source>
</evidence>
<dbReference type="SUPFAM" id="SSF53720">
    <property type="entry name" value="ALDH-like"/>
    <property type="match status" value="1"/>
</dbReference>
<keyword evidence="3" id="KW-1185">Reference proteome</keyword>
<name>A0ABD5S1X7_9EURY</name>
<proteinExistence type="predicted"/>
<dbReference type="Proteomes" id="UP001596328">
    <property type="component" value="Unassembled WGS sequence"/>
</dbReference>
<evidence type="ECO:0000313" key="3">
    <source>
        <dbReference type="Proteomes" id="UP001596328"/>
    </source>
</evidence>
<sequence length="207" mass="22551">FGVTGQACTATERALVHEDVYDEFVDELVDYAENLEVGPGLDDPGMGPHVSQDQLETTLDYVDLAREEGATVETGGERLEGEGYDDGHFVSPTVLTDVGSDMRVMQEEVFGPFVGVIPVSDLDEGIELANDVEYGLSAGILSRDHTEVNRYVDEVDFGIVKSNAATTGLDLHVPFGGMNASSSETYREQGDEGMDYFTIIKTVYENY</sequence>
<feature type="non-terminal residue" evidence="2">
    <location>
        <position position="1"/>
    </location>
</feature>
<organism evidence="2 3">
    <name type="scientific">Halobium palmae</name>
    <dbReference type="NCBI Taxonomy" id="1776492"/>
    <lineage>
        <taxon>Archaea</taxon>
        <taxon>Methanobacteriati</taxon>
        <taxon>Methanobacteriota</taxon>
        <taxon>Stenosarchaea group</taxon>
        <taxon>Halobacteria</taxon>
        <taxon>Halobacteriales</taxon>
        <taxon>Haloferacaceae</taxon>
        <taxon>Halobium</taxon>
    </lineage>
</organism>
<dbReference type="InterPro" id="IPR016161">
    <property type="entry name" value="Ald_DH/histidinol_DH"/>
</dbReference>